<dbReference type="InterPro" id="IPR041726">
    <property type="entry name" value="ACAD10_11_N"/>
</dbReference>
<proteinExistence type="predicted"/>
<dbReference type="InterPro" id="IPR002575">
    <property type="entry name" value="Aminoglycoside_PTrfase"/>
</dbReference>
<reference evidence="2 3" key="1">
    <citation type="journal article" date="2013" name="Genome Announc.">
        <title>Draft Genome Sequence of a Benzothiophene-Desulfurizing Bacterium, Gordona terrae Strain C-6.</title>
        <authorList>
            <person name="Wang W."/>
            <person name="Ma T."/>
            <person name="Ren Y."/>
            <person name="Li G."/>
        </authorList>
    </citation>
    <scope>NUCLEOTIDE SEQUENCE [LARGE SCALE GENOMIC DNA]</scope>
    <source>
        <strain evidence="2 3">C-6</strain>
    </source>
</reference>
<dbReference type="InterPro" id="IPR011009">
    <property type="entry name" value="Kinase-like_dom_sf"/>
</dbReference>
<feature type="domain" description="Aminoglycoside phosphotransferase" evidence="1">
    <location>
        <begin position="54"/>
        <end position="298"/>
    </location>
</feature>
<dbReference type="EMBL" id="AQPW01000003">
    <property type="protein sequence ID" value="EON34092.1"/>
    <property type="molecule type" value="Genomic_DNA"/>
</dbReference>
<evidence type="ECO:0000313" key="3">
    <source>
        <dbReference type="Proteomes" id="UP000013569"/>
    </source>
</evidence>
<organism evidence="2 3">
    <name type="scientific">Gordonia terrae C-6</name>
    <dbReference type="NCBI Taxonomy" id="1316928"/>
    <lineage>
        <taxon>Bacteria</taxon>
        <taxon>Bacillati</taxon>
        <taxon>Actinomycetota</taxon>
        <taxon>Actinomycetes</taxon>
        <taxon>Mycobacteriales</taxon>
        <taxon>Gordoniaceae</taxon>
        <taxon>Gordonia</taxon>
    </lineage>
</organism>
<dbReference type="AlphaFoldDB" id="R7YDN7"/>
<sequence>MAGTCECARVRQTGATMNTNTIESFLDDLTAELDRAIGADGTLRLTDVDKRGEGNSWETYLVTVTWDGPGDPQAVTYAVKRQPVSGIVGDYDVAREVALLDAADAIGMRVPKVVASVVPTGDARGWFAMEKVHGQIPMPPTISRIVPDPAVREELGRDVAREMARLHAADPQTMGLTVLGPVPAPGDTGKTENDKWSQVYREVVDIPIPILDLAFAWLDHRRDAVSGRVSLVHNDFRIGNLVIADGSITGVLDWETAHFSDPTADIAWFAQRTSRGRSPLLCKLIELEPFLDEYEAAGGWRPSPEALTWWTVQSLTKTAVGCLQAVDIYSRGERDELRYSNMAHSVYYSIGWLSKMLRDKEWGH</sequence>
<dbReference type="Pfam" id="PF01636">
    <property type="entry name" value="APH"/>
    <property type="match status" value="1"/>
</dbReference>
<dbReference type="Gene3D" id="3.30.200.20">
    <property type="entry name" value="Phosphorylase Kinase, domain 1"/>
    <property type="match status" value="1"/>
</dbReference>
<dbReference type="PANTHER" id="PTHR21310:SF57">
    <property type="entry name" value="BLR2944 PROTEIN"/>
    <property type="match status" value="1"/>
</dbReference>
<keyword evidence="2" id="KW-0808">Transferase</keyword>
<dbReference type="CDD" id="cd05154">
    <property type="entry name" value="ACAD10_11_N-like"/>
    <property type="match status" value="1"/>
</dbReference>
<name>R7YDN7_9ACTN</name>
<accession>R7YDN7</accession>
<dbReference type="SUPFAM" id="SSF56112">
    <property type="entry name" value="Protein kinase-like (PK-like)"/>
    <property type="match status" value="1"/>
</dbReference>
<protein>
    <submittedName>
        <fullName evidence="2">Putative aminoglycoside phosphotransferase</fullName>
    </submittedName>
</protein>
<evidence type="ECO:0000259" key="1">
    <source>
        <dbReference type="Pfam" id="PF01636"/>
    </source>
</evidence>
<gene>
    <name evidence="2" type="ORF">GTC6_03910</name>
</gene>
<dbReference type="Gene3D" id="3.90.1200.10">
    <property type="match status" value="1"/>
</dbReference>
<dbReference type="PATRIC" id="fig|1316928.3.peg.791"/>
<dbReference type="PANTHER" id="PTHR21310">
    <property type="entry name" value="AMINOGLYCOSIDE PHOSPHOTRANSFERASE-RELATED-RELATED"/>
    <property type="match status" value="1"/>
</dbReference>
<dbReference type="GO" id="GO:0016740">
    <property type="term" value="F:transferase activity"/>
    <property type="evidence" value="ECO:0007669"/>
    <property type="project" value="UniProtKB-KW"/>
</dbReference>
<dbReference type="InterPro" id="IPR051678">
    <property type="entry name" value="AGP_Transferase"/>
</dbReference>
<comment type="caution">
    <text evidence="2">The sequence shown here is derived from an EMBL/GenBank/DDBJ whole genome shotgun (WGS) entry which is preliminary data.</text>
</comment>
<evidence type="ECO:0000313" key="2">
    <source>
        <dbReference type="EMBL" id="EON34092.1"/>
    </source>
</evidence>
<dbReference type="Proteomes" id="UP000013569">
    <property type="component" value="Unassembled WGS sequence"/>
</dbReference>